<dbReference type="Gene3D" id="3.40.630.30">
    <property type="match status" value="1"/>
</dbReference>
<keyword evidence="4 7" id="KW-0720">Serine protease</keyword>
<evidence type="ECO:0000256" key="7">
    <source>
        <dbReference type="PROSITE-ProRule" id="PRU01240"/>
    </source>
</evidence>
<feature type="active site" description="Charge relay system" evidence="7">
    <location>
        <position position="337"/>
    </location>
</feature>
<dbReference type="PROSITE" id="PS51186">
    <property type="entry name" value="GNAT"/>
    <property type="match status" value="1"/>
</dbReference>
<keyword evidence="2 7" id="KW-0645">Protease</keyword>
<proteinExistence type="inferred from homology"/>
<dbReference type="InterPro" id="IPR000209">
    <property type="entry name" value="Peptidase_S8/S53_dom"/>
</dbReference>
<dbReference type="InterPro" id="IPR016181">
    <property type="entry name" value="Acyl_CoA_acyltransferase"/>
</dbReference>
<dbReference type="PRINTS" id="PR00723">
    <property type="entry name" value="SUBTILISIN"/>
</dbReference>
<dbReference type="GO" id="GO:0006508">
    <property type="term" value="P:proteolysis"/>
    <property type="evidence" value="ECO:0007669"/>
    <property type="project" value="UniProtKB-KW"/>
</dbReference>
<evidence type="ECO:0000256" key="5">
    <source>
        <dbReference type="ARBA" id="ARBA00023529"/>
    </source>
</evidence>
<dbReference type="SUPFAM" id="SSF52743">
    <property type="entry name" value="Subtilisin-like"/>
    <property type="match status" value="1"/>
</dbReference>
<evidence type="ECO:0000256" key="2">
    <source>
        <dbReference type="ARBA" id="ARBA00022670"/>
    </source>
</evidence>
<sequence length="405" mass="43805">TVIAVVKMTIPDDPVDEVEKMIRDHMPHPSQAGEIGVIDWVEVEEKYQRMGIATALINKTFHYIGAKKSQVVAMYLVVNPNNKEAIGLYKKTGFVKVGEQRDYFRALGIRQTWKAVRRSGLPRKDVVVAILDSGITPGHPEFEGKVLRGHDASGAWKKSVEDHFGHGTAMAGIIASNINNGVGIAGIADKVLIRPIRMSEKGTKAAFERVVRAWEAALTFENTDIILYSAGGWFDQDRSVIYKFALEQAVKKGILVLTAAPNSDNVDGPEEVELPCALANGVSGVLCIATTVTSDPFTALGDAAKLASFGMPGTNVTYPTPIRDGDVWRYAKGQGSSVAAAAGAGIAVLIKSFKNFRPQEIERILLNSTEGRVRTKAGDEMSYGLLRPEVAIKQAIAEATWSQVA</sequence>
<dbReference type="InterPro" id="IPR036852">
    <property type="entry name" value="Peptidase_S8/S53_dom_sf"/>
</dbReference>
<organism evidence="9 10">
    <name type="scientific">Perkinsus olseni</name>
    <name type="common">Perkinsus atlanticus</name>
    <dbReference type="NCBI Taxonomy" id="32597"/>
    <lineage>
        <taxon>Eukaryota</taxon>
        <taxon>Sar</taxon>
        <taxon>Alveolata</taxon>
        <taxon>Perkinsozoa</taxon>
        <taxon>Perkinsea</taxon>
        <taxon>Perkinsida</taxon>
        <taxon>Perkinsidae</taxon>
        <taxon>Perkinsus</taxon>
    </lineage>
</organism>
<dbReference type="GO" id="GO:0004252">
    <property type="term" value="F:serine-type endopeptidase activity"/>
    <property type="evidence" value="ECO:0007669"/>
    <property type="project" value="UniProtKB-UniRule"/>
</dbReference>
<dbReference type="EMBL" id="JABANM010035003">
    <property type="protein sequence ID" value="KAF4698711.1"/>
    <property type="molecule type" value="Genomic_DNA"/>
</dbReference>
<feature type="active site" description="Charge relay system" evidence="7">
    <location>
        <position position="166"/>
    </location>
</feature>
<dbReference type="InterPro" id="IPR050131">
    <property type="entry name" value="Peptidase_S8_subtilisin-like"/>
</dbReference>
<name>A0A7J6PSZ7_PEROL</name>
<dbReference type="AlphaFoldDB" id="A0A7J6PSZ7"/>
<dbReference type="PROSITE" id="PS00136">
    <property type="entry name" value="SUBTILASE_ASP"/>
    <property type="match status" value="1"/>
</dbReference>
<evidence type="ECO:0000256" key="6">
    <source>
        <dbReference type="ARBA" id="ARBA00023619"/>
    </source>
</evidence>
<evidence type="ECO:0000256" key="3">
    <source>
        <dbReference type="ARBA" id="ARBA00022801"/>
    </source>
</evidence>
<accession>A0A7J6PSZ7</accession>
<evidence type="ECO:0000313" key="10">
    <source>
        <dbReference type="Proteomes" id="UP000574390"/>
    </source>
</evidence>
<evidence type="ECO:0000256" key="4">
    <source>
        <dbReference type="ARBA" id="ARBA00022825"/>
    </source>
</evidence>
<feature type="active site" description="Charge relay system" evidence="7">
    <location>
        <position position="132"/>
    </location>
</feature>
<dbReference type="PANTHER" id="PTHR43806">
    <property type="entry name" value="PEPTIDASE S8"/>
    <property type="match status" value="1"/>
</dbReference>
<dbReference type="Proteomes" id="UP000574390">
    <property type="component" value="Unassembled WGS sequence"/>
</dbReference>
<feature type="non-terminal residue" evidence="9">
    <location>
        <position position="1"/>
    </location>
</feature>
<protein>
    <recommendedName>
        <fullName evidence="6">subtilisin</fullName>
        <ecNumber evidence="6">3.4.21.62</ecNumber>
    </recommendedName>
</protein>
<dbReference type="EC" id="3.4.21.62" evidence="6"/>
<dbReference type="InterPro" id="IPR015500">
    <property type="entry name" value="Peptidase_S8_subtilisin-rel"/>
</dbReference>
<comment type="caution">
    <text evidence="9">The sequence shown here is derived from an EMBL/GenBank/DDBJ whole genome shotgun (WGS) entry which is preliminary data.</text>
</comment>
<dbReference type="InterPro" id="IPR023827">
    <property type="entry name" value="Peptidase_S8_Asp-AS"/>
</dbReference>
<dbReference type="Pfam" id="PF00583">
    <property type="entry name" value="Acetyltransf_1"/>
    <property type="match status" value="1"/>
</dbReference>
<feature type="domain" description="N-acetyltransferase" evidence="8">
    <location>
        <begin position="1"/>
        <end position="114"/>
    </location>
</feature>
<keyword evidence="3 7" id="KW-0378">Hydrolase</keyword>
<dbReference type="Gene3D" id="3.40.50.200">
    <property type="entry name" value="Peptidase S8/S53 domain"/>
    <property type="match status" value="1"/>
</dbReference>
<comment type="catalytic activity">
    <reaction evidence="5">
        <text>Hydrolysis of proteins with broad specificity for peptide bonds, and a preference for a large uncharged residue in P1. Hydrolyzes peptide amides.</text>
        <dbReference type="EC" id="3.4.21.62"/>
    </reaction>
</comment>
<dbReference type="GO" id="GO:0016747">
    <property type="term" value="F:acyltransferase activity, transferring groups other than amino-acyl groups"/>
    <property type="evidence" value="ECO:0007669"/>
    <property type="project" value="InterPro"/>
</dbReference>
<dbReference type="SUPFAM" id="SSF55729">
    <property type="entry name" value="Acyl-CoA N-acyltransferases (Nat)"/>
    <property type="match status" value="1"/>
</dbReference>
<evidence type="ECO:0000313" key="9">
    <source>
        <dbReference type="EMBL" id="KAF4698711.1"/>
    </source>
</evidence>
<evidence type="ECO:0000256" key="1">
    <source>
        <dbReference type="ARBA" id="ARBA00011073"/>
    </source>
</evidence>
<reference evidence="9 10" key="1">
    <citation type="submission" date="2020-04" db="EMBL/GenBank/DDBJ databases">
        <title>Perkinsus olseni comparative genomics.</title>
        <authorList>
            <person name="Bogema D.R."/>
        </authorList>
    </citation>
    <scope>NUCLEOTIDE SEQUENCE [LARGE SCALE GENOMIC DNA]</scope>
    <source>
        <strain evidence="9">ATCC PRA-205</strain>
    </source>
</reference>
<dbReference type="InterPro" id="IPR000182">
    <property type="entry name" value="GNAT_dom"/>
</dbReference>
<evidence type="ECO:0000259" key="8">
    <source>
        <dbReference type="PROSITE" id="PS51186"/>
    </source>
</evidence>
<gene>
    <name evidence="9" type="ORF">FOZ62_014413</name>
</gene>
<dbReference type="CDD" id="cd04301">
    <property type="entry name" value="NAT_SF"/>
    <property type="match status" value="1"/>
</dbReference>
<dbReference type="PANTHER" id="PTHR43806:SF11">
    <property type="entry name" value="CEREVISIN-RELATED"/>
    <property type="match status" value="1"/>
</dbReference>
<dbReference type="Pfam" id="PF00082">
    <property type="entry name" value="Peptidase_S8"/>
    <property type="match status" value="1"/>
</dbReference>
<comment type="similarity">
    <text evidence="1 7">Belongs to the peptidase S8 family.</text>
</comment>
<dbReference type="PROSITE" id="PS51892">
    <property type="entry name" value="SUBTILASE"/>
    <property type="match status" value="1"/>
</dbReference>